<accession>A0ABX1QEA4</accession>
<feature type="transmembrane region" description="Helical" evidence="2">
    <location>
        <begin position="254"/>
        <end position="271"/>
    </location>
</feature>
<feature type="transmembrane region" description="Helical" evidence="2">
    <location>
        <begin position="14"/>
        <end position="36"/>
    </location>
</feature>
<feature type="transmembrane region" description="Helical" evidence="2">
    <location>
        <begin position="312"/>
        <end position="335"/>
    </location>
</feature>
<protein>
    <recommendedName>
        <fullName evidence="5">Cytochrome oxidase subunit I profile domain-containing protein</fullName>
    </recommendedName>
</protein>
<proteinExistence type="predicted"/>
<evidence type="ECO:0000313" key="4">
    <source>
        <dbReference type="Proteomes" id="UP000648984"/>
    </source>
</evidence>
<feature type="transmembrane region" description="Helical" evidence="2">
    <location>
        <begin position="215"/>
        <end position="234"/>
    </location>
</feature>
<keyword evidence="2" id="KW-1133">Transmembrane helix</keyword>
<name>A0ABX1QEA4_9RHOO</name>
<feature type="transmembrane region" description="Helical" evidence="2">
    <location>
        <begin position="347"/>
        <end position="365"/>
    </location>
</feature>
<dbReference type="Proteomes" id="UP000648984">
    <property type="component" value="Unassembled WGS sequence"/>
</dbReference>
<evidence type="ECO:0008006" key="5">
    <source>
        <dbReference type="Google" id="ProtNLM"/>
    </source>
</evidence>
<feature type="transmembrane region" description="Helical" evidence="2">
    <location>
        <begin position="153"/>
        <end position="171"/>
    </location>
</feature>
<evidence type="ECO:0000313" key="3">
    <source>
        <dbReference type="EMBL" id="NMG75736.1"/>
    </source>
</evidence>
<keyword evidence="2" id="KW-0472">Membrane</keyword>
<feature type="transmembrane region" description="Helical" evidence="2">
    <location>
        <begin position="56"/>
        <end position="74"/>
    </location>
</feature>
<dbReference type="SUPFAM" id="SSF81442">
    <property type="entry name" value="Cytochrome c oxidase subunit I-like"/>
    <property type="match status" value="1"/>
</dbReference>
<evidence type="ECO:0000256" key="2">
    <source>
        <dbReference type="SAM" id="Phobius"/>
    </source>
</evidence>
<dbReference type="EMBL" id="WTVQ01000020">
    <property type="protein sequence ID" value="NMG75736.1"/>
    <property type="molecule type" value="Genomic_DNA"/>
</dbReference>
<comment type="caution">
    <text evidence="3">The sequence shown here is derived from an EMBL/GenBank/DDBJ whole genome shotgun (WGS) entry which is preliminary data.</text>
</comment>
<dbReference type="InterPro" id="IPR036927">
    <property type="entry name" value="Cyt_c_oxase-like_su1_sf"/>
</dbReference>
<keyword evidence="2" id="KW-0812">Transmembrane</keyword>
<keyword evidence="4" id="KW-1185">Reference proteome</keyword>
<evidence type="ECO:0000256" key="1">
    <source>
        <dbReference type="SAM" id="MobiDB-lite"/>
    </source>
</evidence>
<feature type="transmembrane region" description="Helical" evidence="2">
    <location>
        <begin position="385"/>
        <end position="410"/>
    </location>
</feature>
<gene>
    <name evidence="3" type="ORF">GPA25_13295</name>
</gene>
<feature type="transmembrane region" description="Helical" evidence="2">
    <location>
        <begin position="119"/>
        <end position="141"/>
    </location>
</feature>
<reference evidence="3 4" key="1">
    <citation type="submission" date="2019-12" db="EMBL/GenBank/DDBJ databases">
        <title>Comparative genomics gives insights into the taxonomy of the Azoarcus-Aromatoleum group and reveals separate origins of nif in the plant-associated Azoarcus and non-plant-associated Aromatoleum sub-groups.</title>
        <authorList>
            <person name="Lafos M."/>
            <person name="Maluk M."/>
            <person name="Batista M."/>
            <person name="Junghare M."/>
            <person name="Carmona M."/>
            <person name="Faoro H."/>
            <person name="Cruz L.M."/>
            <person name="Battistoni F."/>
            <person name="De Souza E."/>
            <person name="Pedrosa F."/>
            <person name="Chen W.-M."/>
            <person name="Poole P.S."/>
            <person name="Dixon R.A."/>
            <person name="James E.K."/>
        </authorList>
    </citation>
    <scope>NUCLEOTIDE SEQUENCE [LARGE SCALE GENOMIC DNA]</scope>
    <source>
        <strain evidence="3 4">22Lin</strain>
    </source>
</reference>
<feature type="transmembrane region" description="Helical" evidence="2">
    <location>
        <begin position="86"/>
        <end position="107"/>
    </location>
</feature>
<dbReference type="RefSeq" id="WP_169260881.1">
    <property type="nucleotide sequence ID" value="NZ_WTVQ01000020.1"/>
</dbReference>
<feature type="region of interest" description="Disordered" evidence="1">
    <location>
        <begin position="420"/>
        <end position="440"/>
    </location>
</feature>
<organism evidence="3 4">
    <name type="scientific">Aromatoleum diolicum</name>
    <dbReference type="NCBI Taxonomy" id="75796"/>
    <lineage>
        <taxon>Bacteria</taxon>
        <taxon>Pseudomonadati</taxon>
        <taxon>Pseudomonadota</taxon>
        <taxon>Betaproteobacteria</taxon>
        <taxon>Rhodocyclales</taxon>
        <taxon>Rhodocyclaceae</taxon>
        <taxon>Aromatoleum</taxon>
    </lineage>
</organism>
<feature type="transmembrane region" description="Helical" evidence="2">
    <location>
        <begin position="183"/>
        <end position="203"/>
    </location>
</feature>
<feature type="transmembrane region" description="Helical" evidence="2">
    <location>
        <begin position="283"/>
        <end position="300"/>
    </location>
</feature>
<sequence length="440" mass="45998">MAAATQPLPTVSQYWLLLAVSSLGLSALAALVLVLARTPVLTTLVAPDIFPRALVVHVNLATLIWYLSMAGALWTEALPERRRVTAMAAFFVAGAGALGVIATGFAAPGTPILANYVPYLQNAIFVGSLASFAAGGLATAMISFTRPRDTAEWGFMIARWPFFMGSVYLLLNLQHEAPLIDALWGTGHVLQFGFVTLLMAIWLRLAERAGARPPPAPLAIALFAAASAPATLAPLLQITELFDQGALHAFHTQLMRWANWPAPLFFGLILLRGGRAVLRADGFAASIALFVIGIVAGAAIDNQTTMIPAHYHGTIGAFTLALMAAVLARVTPVAHAHATPEPSRRPLMLYAGGIIALISGLAWSGTLGAPRKMAFSAEGADLPSILAAALTGAGGAVTIIGVGLFVTIAAPRIVRLCKTRPQQSSSPEPPAVASTFAAVR</sequence>